<dbReference type="Proteomes" id="UP000002258">
    <property type="component" value="Chromosome 2"/>
</dbReference>
<feature type="domain" description="Major facilitator superfamily (MFS) profile" evidence="6">
    <location>
        <begin position="65"/>
        <end position="487"/>
    </location>
</feature>
<feature type="transmembrane region" description="Helical" evidence="5">
    <location>
        <begin position="432"/>
        <end position="451"/>
    </location>
</feature>
<dbReference type="InterPro" id="IPR011701">
    <property type="entry name" value="MFS"/>
</dbReference>
<name>A3LPN0_PICST</name>
<dbReference type="OMA" id="FWIVITE"/>
<feature type="transmembrane region" description="Helical" evidence="5">
    <location>
        <begin position="64"/>
        <end position="81"/>
    </location>
</feature>
<dbReference type="GeneID" id="4837673"/>
<protein>
    <submittedName>
        <fullName evidence="7">Major facilitator superfamily multidrug-resistance protein</fullName>
    </submittedName>
</protein>
<evidence type="ECO:0000259" key="6">
    <source>
        <dbReference type="PROSITE" id="PS50850"/>
    </source>
</evidence>
<feature type="transmembrane region" description="Helical" evidence="5">
    <location>
        <begin position="286"/>
        <end position="306"/>
    </location>
</feature>
<evidence type="ECO:0000256" key="2">
    <source>
        <dbReference type="ARBA" id="ARBA00022692"/>
    </source>
</evidence>
<proteinExistence type="predicted"/>
<dbReference type="GO" id="GO:0022857">
    <property type="term" value="F:transmembrane transporter activity"/>
    <property type="evidence" value="ECO:0007669"/>
    <property type="project" value="InterPro"/>
</dbReference>
<dbReference type="InterPro" id="IPR020846">
    <property type="entry name" value="MFS_dom"/>
</dbReference>
<dbReference type="EMBL" id="CP000496">
    <property type="protein sequence ID" value="ABN65069.2"/>
    <property type="molecule type" value="Genomic_DNA"/>
</dbReference>
<dbReference type="InterPro" id="IPR036259">
    <property type="entry name" value="MFS_trans_sf"/>
</dbReference>
<evidence type="ECO:0000313" key="7">
    <source>
        <dbReference type="EMBL" id="ABN65069.2"/>
    </source>
</evidence>
<feature type="transmembrane region" description="Helical" evidence="5">
    <location>
        <begin position="326"/>
        <end position="345"/>
    </location>
</feature>
<evidence type="ECO:0000256" key="5">
    <source>
        <dbReference type="SAM" id="Phobius"/>
    </source>
</evidence>
<comment type="subcellular location">
    <subcellularLocation>
        <location evidence="1">Membrane</location>
        <topology evidence="1">Multi-pass membrane protein</topology>
    </subcellularLocation>
</comment>
<dbReference type="HOGENOM" id="CLU_008455_13_7_1"/>
<feature type="transmembrane region" description="Helical" evidence="5">
    <location>
        <begin position="463"/>
        <end position="485"/>
    </location>
</feature>
<feature type="transmembrane region" description="Helical" evidence="5">
    <location>
        <begin position="192"/>
        <end position="213"/>
    </location>
</feature>
<dbReference type="InParanoid" id="A3LPN0"/>
<dbReference type="PANTHER" id="PTHR23502:SF2">
    <property type="entry name" value="TRANSPORTER, PUTATIVE (AFU_ORTHOLOGUE AFUA_2G08910)-RELATED"/>
    <property type="match status" value="1"/>
</dbReference>
<gene>
    <name evidence="7" type="primary">HOL42</name>
    <name evidence="7" type="ORF">PICST_35133</name>
</gene>
<sequence length="489" mass="54265">MSLSSDIEKHFESHIESVSAENLPELSREHIEYLMERHGTIELDPLPSMDPEDPLNWPNWRKNYEILIIAYQCFMGTYFAAGLTPAYEGMAEEYGIDIPTASYLTSSQIAIMGVLPLFWVPIMNTFGRRSILLYSAICAIGLNIAGAYVTTYGQQMATRCLYAFFNATASALGSAVVSDLSFSHERGKKNGWWSLGFVVGTPAGPFLSGFIMQYSTKKWIFFMFAIMNAIQVVLFFFSKETVYNRGDKIEEPSKLIKMIGIFRRNSKKINVGAFVKPFKQAANWRITVVILAASVTFAYANIVLIVEMPQTFGAIFELSPQALGLHYIALIVGSCIGEGLAGPLSDWWMARSIKKRNGQRVIADRLFISYNGYLLVIVGLVVWGVYLDRAQPGHWKINALIGSAIIAAGNNIVATVLITFAIDCNPACAADIGLYMTFVRQVYGFIAPFYFPYMFTNLGFMGSAGLMIGLVFVFGSLSTALVHILSRNK</sequence>
<feature type="transmembrane region" description="Helical" evidence="5">
    <location>
        <begin position="161"/>
        <end position="180"/>
    </location>
</feature>
<reference evidence="7 8" key="1">
    <citation type="journal article" date="2007" name="Nat. Biotechnol.">
        <title>Genome sequence of the lignocellulose-bioconverting and xylose-fermenting yeast Pichia stipitis.</title>
        <authorList>
            <person name="Jeffries T.W."/>
            <person name="Grigoriev I.V."/>
            <person name="Grimwood J."/>
            <person name="Laplaza J.M."/>
            <person name="Aerts A."/>
            <person name="Salamov A."/>
            <person name="Schmutz J."/>
            <person name="Lindquist E."/>
            <person name="Dehal P."/>
            <person name="Shapiro H."/>
            <person name="Jin Y.S."/>
            <person name="Passoth V."/>
            <person name="Richardson P.M."/>
        </authorList>
    </citation>
    <scope>NUCLEOTIDE SEQUENCE [LARGE SCALE GENOMIC DNA]</scope>
    <source>
        <strain evidence="8">ATCC 58785 / CBS 6054 / NBRC 10063 / NRRL Y-11545</strain>
    </source>
</reference>
<dbReference type="PANTHER" id="PTHR23502">
    <property type="entry name" value="MAJOR FACILITATOR SUPERFAMILY"/>
    <property type="match status" value="1"/>
</dbReference>
<dbReference type="SUPFAM" id="SSF103473">
    <property type="entry name" value="MFS general substrate transporter"/>
    <property type="match status" value="1"/>
</dbReference>
<feature type="transmembrane region" description="Helical" evidence="5">
    <location>
        <begin position="101"/>
        <end position="119"/>
    </location>
</feature>
<dbReference type="eggNOG" id="KOG0255">
    <property type="taxonomic scope" value="Eukaryota"/>
</dbReference>
<evidence type="ECO:0000256" key="4">
    <source>
        <dbReference type="ARBA" id="ARBA00023136"/>
    </source>
</evidence>
<feature type="transmembrane region" description="Helical" evidence="5">
    <location>
        <begin position="131"/>
        <end position="149"/>
    </location>
</feature>
<dbReference type="Gene3D" id="1.20.1250.20">
    <property type="entry name" value="MFS general substrate transporter like domains"/>
    <property type="match status" value="1"/>
</dbReference>
<dbReference type="KEGG" id="pic:PICST_35133"/>
<accession>A3LPN0</accession>
<dbReference type="Pfam" id="PF07690">
    <property type="entry name" value="MFS_1"/>
    <property type="match status" value="1"/>
</dbReference>
<evidence type="ECO:0000256" key="3">
    <source>
        <dbReference type="ARBA" id="ARBA00022989"/>
    </source>
</evidence>
<organism evidence="7 8">
    <name type="scientific">Scheffersomyces stipitis (strain ATCC 58785 / CBS 6054 / NBRC 10063 / NRRL Y-11545)</name>
    <name type="common">Yeast</name>
    <name type="synonym">Pichia stipitis</name>
    <dbReference type="NCBI Taxonomy" id="322104"/>
    <lineage>
        <taxon>Eukaryota</taxon>
        <taxon>Fungi</taxon>
        <taxon>Dikarya</taxon>
        <taxon>Ascomycota</taxon>
        <taxon>Saccharomycotina</taxon>
        <taxon>Pichiomycetes</taxon>
        <taxon>Debaryomycetaceae</taxon>
        <taxon>Scheffersomyces</taxon>
    </lineage>
</organism>
<dbReference type="RefSeq" id="XP_001383098.2">
    <property type="nucleotide sequence ID" value="XM_001383061.1"/>
</dbReference>
<feature type="transmembrane region" description="Helical" evidence="5">
    <location>
        <begin position="366"/>
        <end position="387"/>
    </location>
</feature>
<dbReference type="PROSITE" id="PS50850">
    <property type="entry name" value="MFS"/>
    <property type="match status" value="1"/>
</dbReference>
<keyword evidence="3 5" id="KW-1133">Transmembrane helix</keyword>
<dbReference type="AlphaFoldDB" id="A3LPN0"/>
<dbReference type="GO" id="GO:0005886">
    <property type="term" value="C:plasma membrane"/>
    <property type="evidence" value="ECO:0007669"/>
    <property type="project" value="TreeGrafter"/>
</dbReference>
<feature type="transmembrane region" description="Helical" evidence="5">
    <location>
        <begin position="219"/>
        <end position="238"/>
    </location>
</feature>
<keyword evidence="8" id="KW-1185">Reference proteome</keyword>
<dbReference type="OrthoDB" id="5215911at2759"/>
<evidence type="ECO:0000313" key="8">
    <source>
        <dbReference type="Proteomes" id="UP000002258"/>
    </source>
</evidence>
<keyword evidence="2 5" id="KW-0812">Transmembrane</keyword>
<evidence type="ECO:0000256" key="1">
    <source>
        <dbReference type="ARBA" id="ARBA00004141"/>
    </source>
</evidence>
<keyword evidence="4 5" id="KW-0472">Membrane</keyword>
<feature type="transmembrane region" description="Helical" evidence="5">
    <location>
        <begin position="399"/>
        <end position="420"/>
    </location>
</feature>